<gene>
    <name evidence="1" type="ORF">LL1196_2559</name>
</gene>
<evidence type="ECO:0000313" key="2">
    <source>
        <dbReference type="Proteomes" id="UP000663552"/>
    </source>
</evidence>
<name>A0A896TE33_LACLC</name>
<sequence length="105" mass="12224">MITELKQTLRDLNANRLINYGNTAYQRISNDNHFESVPSELLELWYGQDVLSFLTLSIAYDSDINFMSKNELIRWIENERCLIARLEKIFSDLETKKAGIAHGKN</sequence>
<proteinExistence type="predicted"/>
<dbReference type="RefSeq" id="WP_063283761.1">
    <property type="nucleotide sequence ID" value="NZ_CP032148.2"/>
</dbReference>
<evidence type="ECO:0000313" key="1">
    <source>
        <dbReference type="EMBL" id="QSD64163.1"/>
    </source>
</evidence>
<protein>
    <submittedName>
        <fullName evidence="1">Uncharacterized protein</fullName>
    </submittedName>
</protein>
<organism evidence="1 2">
    <name type="scientific">Lactococcus lactis subsp. cremoris</name>
    <name type="common">Streptococcus cremoris</name>
    <dbReference type="NCBI Taxonomy" id="1359"/>
    <lineage>
        <taxon>Bacteria</taxon>
        <taxon>Bacillati</taxon>
        <taxon>Bacillota</taxon>
        <taxon>Bacilli</taxon>
        <taxon>Lactobacillales</taxon>
        <taxon>Streptococcaceae</taxon>
        <taxon>Lactococcus</taxon>
    </lineage>
</organism>
<dbReference type="AlphaFoldDB" id="A0A896TE33"/>
<dbReference type="Proteomes" id="UP000663552">
    <property type="component" value="Chromosome"/>
</dbReference>
<accession>A0A896TE33</accession>
<reference evidence="1" key="1">
    <citation type="journal article" date="2020" name="Mol. Microbiol.">
        <title>The CWPS Rubik's cube: Linking diversity of cell wall polysaccharide structures with the encoded biosynthetic machinery of selected Lactococcus lactis strains.</title>
        <authorList>
            <person name="Mahony J."/>
            <person name="Frantzen C."/>
            <person name="Vinogradov E."/>
            <person name="Sadovskaya I."/>
            <person name="Theodorou I."/>
            <person name="Kelleher P."/>
            <person name="Chapot-Chartier M.P."/>
            <person name="Cambillau C."/>
            <person name="Holo H."/>
            <person name="van Sinderen D."/>
        </authorList>
    </citation>
    <scope>NUCLEOTIDE SEQUENCE</scope>
    <source>
        <strain evidence="1">1196</strain>
    </source>
</reference>
<dbReference type="EMBL" id="CP032148">
    <property type="protein sequence ID" value="QSD64163.1"/>
    <property type="molecule type" value="Genomic_DNA"/>
</dbReference>